<protein>
    <recommendedName>
        <fullName evidence="3">Type II toxin-antitoxin system PemK/MazF family toxin</fullName>
    </recommendedName>
</protein>
<dbReference type="PANTHER" id="PTHR33988:SF2">
    <property type="entry name" value="ENDORIBONUCLEASE MAZF"/>
    <property type="match status" value="1"/>
</dbReference>
<dbReference type="GO" id="GO:0006402">
    <property type="term" value="P:mRNA catabolic process"/>
    <property type="evidence" value="ECO:0007669"/>
    <property type="project" value="TreeGrafter"/>
</dbReference>
<sequence>MLVVKRGEIWLADLGLAAKVRPVLILSVPYSYNDYALHAVVPHTTSHRGSDFEVRLAVQGLQEGAFNVQGLLAIPTAKLLRKISHLTSNQIETVEIVVRKWLGLSG</sequence>
<name>A0A1J5DMX2_9BACT</name>
<dbReference type="GO" id="GO:0004521">
    <property type="term" value="F:RNA endonuclease activity"/>
    <property type="evidence" value="ECO:0007669"/>
    <property type="project" value="TreeGrafter"/>
</dbReference>
<evidence type="ECO:0008006" key="3">
    <source>
        <dbReference type="Google" id="ProtNLM"/>
    </source>
</evidence>
<accession>A0A1J5DMX2</accession>
<dbReference type="Gene3D" id="2.30.30.110">
    <property type="match status" value="1"/>
</dbReference>
<dbReference type="InterPro" id="IPR011067">
    <property type="entry name" value="Plasmid_toxin/cell-grow_inhib"/>
</dbReference>
<dbReference type="STRING" id="1817895.AUJ95_07985"/>
<dbReference type="Proteomes" id="UP000183085">
    <property type="component" value="Unassembled WGS sequence"/>
</dbReference>
<dbReference type="GO" id="GO:0016075">
    <property type="term" value="P:rRNA catabolic process"/>
    <property type="evidence" value="ECO:0007669"/>
    <property type="project" value="TreeGrafter"/>
</dbReference>
<gene>
    <name evidence="1" type="ORF">AUJ95_07985</name>
</gene>
<organism evidence="1 2">
    <name type="scientific">Candidatus Desantisbacteria bacterium CG2_30_40_21</name>
    <dbReference type="NCBI Taxonomy" id="1817895"/>
    <lineage>
        <taxon>Bacteria</taxon>
        <taxon>Candidatus Desantisiibacteriota</taxon>
    </lineage>
</organism>
<dbReference type="Pfam" id="PF02452">
    <property type="entry name" value="PemK_toxin"/>
    <property type="match status" value="1"/>
</dbReference>
<dbReference type="EMBL" id="MNYI01000205">
    <property type="protein sequence ID" value="OIP37553.1"/>
    <property type="molecule type" value="Genomic_DNA"/>
</dbReference>
<dbReference type="SUPFAM" id="SSF50118">
    <property type="entry name" value="Cell growth inhibitor/plasmid maintenance toxic component"/>
    <property type="match status" value="1"/>
</dbReference>
<dbReference type="AlphaFoldDB" id="A0A1J5DMX2"/>
<evidence type="ECO:0000313" key="1">
    <source>
        <dbReference type="EMBL" id="OIP37553.1"/>
    </source>
</evidence>
<dbReference type="PANTHER" id="PTHR33988">
    <property type="entry name" value="ENDORIBONUCLEASE MAZF-RELATED"/>
    <property type="match status" value="1"/>
</dbReference>
<dbReference type="GO" id="GO:0003677">
    <property type="term" value="F:DNA binding"/>
    <property type="evidence" value="ECO:0007669"/>
    <property type="project" value="InterPro"/>
</dbReference>
<comment type="caution">
    <text evidence="1">The sequence shown here is derived from an EMBL/GenBank/DDBJ whole genome shotgun (WGS) entry which is preliminary data.</text>
</comment>
<reference evidence="1 2" key="1">
    <citation type="journal article" date="2016" name="Environ. Microbiol.">
        <title>Genomic resolution of a cold subsurface aquifer community provides metabolic insights for novel microbes adapted to high CO concentrations.</title>
        <authorList>
            <person name="Probst A.J."/>
            <person name="Castelle C.J."/>
            <person name="Singh A."/>
            <person name="Brown C.T."/>
            <person name="Anantharaman K."/>
            <person name="Sharon I."/>
            <person name="Hug L.A."/>
            <person name="Burstein D."/>
            <person name="Emerson J.B."/>
            <person name="Thomas B.C."/>
            <person name="Banfield J.F."/>
        </authorList>
    </citation>
    <scope>NUCLEOTIDE SEQUENCE [LARGE SCALE GENOMIC DNA]</scope>
    <source>
        <strain evidence="1">CG2_30_40_21</strain>
    </source>
</reference>
<proteinExistence type="predicted"/>
<evidence type="ECO:0000313" key="2">
    <source>
        <dbReference type="Proteomes" id="UP000183085"/>
    </source>
</evidence>
<dbReference type="InterPro" id="IPR003477">
    <property type="entry name" value="PemK-like"/>
</dbReference>